<dbReference type="Proteomes" id="UP000799750">
    <property type="component" value="Unassembled WGS sequence"/>
</dbReference>
<reference evidence="2" key="1">
    <citation type="journal article" date="2020" name="Stud. Mycol.">
        <title>101 Dothideomycetes genomes: a test case for predicting lifestyles and emergence of pathogens.</title>
        <authorList>
            <person name="Haridas S."/>
            <person name="Albert R."/>
            <person name="Binder M."/>
            <person name="Bloem J."/>
            <person name="Labutti K."/>
            <person name="Salamov A."/>
            <person name="Andreopoulos B."/>
            <person name="Baker S."/>
            <person name="Barry K."/>
            <person name="Bills G."/>
            <person name="Bluhm B."/>
            <person name="Cannon C."/>
            <person name="Castanera R."/>
            <person name="Culley D."/>
            <person name="Daum C."/>
            <person name="Ezra D."/>
            <person name="Gonzalez J."/>
            <person name="Henrissat B."/>
            <person name="Kuo A."/>
            <person name="Liang C."/>
            <person name="Lipzen A."/>
            <person name="Lutzoni F."/>
            <person name="Magnuson J."/>
            <person name="Mondo S."/>
            <person name="Nolan M."/>
            <person name="Ohm R."/>
            <person name="Pangilinan J."/>
            <person name="Park H.-J."/>
            <person name="Ramirez L."/>
            <person name="Alfaro M."/>
            <person name="Sun H."/>
            <person name="Tritt A."/>
            <person name="Yoshinaga Y."/>
            <person name="Zwiers L.-H."/>
            <person name="Turgeon B."/>
            <person name="Goodwin S."/>
            <person name="Spatafora J."/>
            <person name="Crous P."/>
            <person name="Grigoriev I."/>
        </authorList>
    </citation>
    <scope>NUCLEOTIDE SEQUENCE</scope>
    <source>
        <strain evidence="2">CBS 269.34</strain>
    </source>
</reference>
<gene>
    <name evidence="2" type="ORF">BU16DRAFT_599205</name>
</gene>
<evidence type="ECO:0000313" key="2">
    <source>
        <dbReference type="EMBL" id="KAF2501296.1"/>
    </source>
</evidence>
<keyword evidence="1" id="KW-0732">Signal</keyword>
<keyword evidence="3" id="KW-1185">Reference proteome</keyword>
<dbReference type="EMBL" id="MU004182">
    <property type="protein sequence ID" value="KAF2501296.1"/>
    <property type="molecule type" value="Genomic_DNA"/>
</dbReference>
<dbReference type="Gene3D" id="2.60.20.10">
    <property type="entry name" value="Crystallins"/>
    <property type="match status" value="1"/>
</dbReference>
<protein>
    <submittedName>
        <fullName evidence="2">Uncharacterized protein</fullName>
    </submittedName>
</protein>
<sequence length="127" mass="13851">MKSSTILPFLSLLGLTAAAPNNIGKRAQPGGLYMCKNANWGAPCEYVVAPMGGCMDIGWEDWKNAVSSFGPDQAQGVSPWSCNLFSKTGCGGDSINLRYPGSEDLEYQNFNDKLQSMQCKWDNPKFN</sequence>
<evidence type="ECO:0000313" key="3">
    <source>
        <dbReference type="Proteomes" id="UP000799750"/>
    </source>
</evidence>
<feature type="chain" id="PRO_5025380437" evidence="1">
    <location>
        <begin position="19"/>
        <end position="127"/>
    </location>
</feature>
<evidence type="ECO:0000256" key="1">
    <source>
        <dbReference type="SAM" id="SignalP"/>
    </source>
</evidence>
<dbReference type="OrthoDB" id="2910287at2759"/>
<dbReference type="AlphaFoldDB" id="A0A6A6RAB3"/>
<name>A0A6A6RAB3_9PEZI</name>
<accession>A0A6A6RAB3</accession>
<proteinExistence type="predicted"/>
<organism evidence="2 3">
    <name type="scientific">Lophium mytilinum</name>
    <dbReference type="NCBI Taxonomy" id="390894"/>
    <lineage>
        <taxon>Eukaryota</taxon>
        <taxon>Fungi</taxon>
        <taxon>Dikarya</taxon>
        <taxon>Ascomycota</taxon>
        <taxon>Pezizomycotina</taxon>
        <taxon>Dothideomycetes</taxon>
        <taxon>Pleosporomycetidae</taxon>
        <taxon>Mytilinidiales</taxon>
        <taxon>Mytilinidiaceae</taxon>
        <taxon>Lophium</taxon>
    </lineage>
</organism>
<feature type="signal peptide" evidence="1">
    <location>
        <begin position="1"/>
        <end position="18"/>
    </location>
</feature>